<dbReference type="Proteomes" id="UP000276133">
    <property type="component" value="Unassembled WGS sequence"/>
</dbReference>
<comment type="caution">
    <text evidence="1">The sequence shown here is derived from an EMBL/GenBank/DDBJ whole genome shotgun (WGS) entry which is preliminary data.</text>
</comment>
<proteinExistence type="predicted"/>
<dbReference type="EMBL" id="REGN01000789">
    <property type="protein sequence ID" value="RNA39105.1"/>
    <property type="molecule type" value="Genomic_DNA"/>
</dbReference>
<organism evidence="1 2">
    <name type="scientific">Brachionus plicatilis</name>
    <name type="common">Marine rotifer</name>
    <name type="synonym">Brachionus muelleri</name>
    <dbReference type="NCBI Taxonomy" id="10195"/>
    <lineage>
        <taxon>Eukaryota</taxon>
        <taxon>Metazoa</taxon>
        <taxon>Spiralia</taxon>
        <taxon>Gnathifera</taxon>
        <taxon>Rotifera</taxon>
        <taxon>Eurotatoria</taxon>
        <taxon>Monogononta</taxon>
        <taxon>Pseudotrocha</taxon>
        <taxon>Ploima</taxon>
        <taxon>Brachionidae</taxon>
        <taxon>Brachionus</taxon>
    </lineage>
</organism>
<keyword evidence="2" id="KW-1185">Reference proteome</keyword>
<sequence length="98" mass="11400">MVQNNPAFSAANCKKFSDIRFNESIYKLLRGTQLNLIFGTANVSSHNLMPSFIKPIDFLKREKKELYAMLLYFRHLQLEQRSVTSAKKNLLVHIKKVN</sequence>
<evidence type="ECO:0000313" key="1">
    <source>
        <dbReference type="EMBL" id="RNA39105.1"/>
    </source>
</evidence>
<gene>
    <name evidence="1" type="ORF">BpHYR1_007862</name>
</gene>
<dbReference type="AlphaFoldDB" id="A0A3M7STS5"/>
<accession>A0A3M7STS5</accession>
<name>A0A3M7STS5_BRAPC</name>
<reference evidence="1 2" key="1">
    <citation type="journal article" date="2018" name="Sci. Rep.">
        <title>Genomic signatures of local adaptation to the degree of environmental predictability in rotifers.</title>
        <authorList>
            <person name="Franch-Gras L."/>
            <person name="Hahn C."/>
            <person name="Garcia-Roger E.M."/>
            <person name="Carmona M.J."/>
            <person name="Serra M."/>
            <person name="Gomez A."/>
        </authorList>
    </citation>
    <scope>NUCLEOTIDE SEQUENCE [LARGE SCALE GENOMIC DNA]</scope>
    <source>
        <strain evidence="1">HYR1</strain>
    </source>
</reference>
<evidence type="ECO:0000313" key="2">
    <source>
        <dbReference type="Proteomes" id="UP000276133"/>
    </source>
</evidence>
<protein>
    <submittedName>
        <fullName evidence="1">Uncharacterized protein</fullName>
    </submittedName>
</protein>